<dbReference type="SMART" id="SM00181">
    <property type="entry name" value="EGF"/>
    <property type="match status" value="6"/>
</dbReference>
<dbReference type="InterPro" id="IPR023415">
    <property type="entry name" value="LDLR_class-A_CS"/>
</dbReference>
<keyword evidence="21" id="KW-1185">Reference proteome</keyword>
<dbReference type="SMART" id="SM00192">
    <property type="entry name" value="LDLa"/>
    <property type="match status" value="8"/>
</dbReference>
<feature type="region of interest" description="Disordered" evidence="15">
    <location>
        <begin position="918"/>
        <end position="944"/>
    </location>
</feature>
<dbReference type="PROSITE" id="PS51120">
    <property type="entry name" value="LDLRB"/>
    <property type="match status" value="3"/>
</dbReference>
<sequence length="944" mass="105784">MKYFCWRVGLLTFLLVISRVAYASEDGNPCPKDRFHCGNNICISMDWKCDGTYDCQESHADELGCEYKACKSEEFNCGNNTLCIPISWKCDQDADCPNGLDETVETCANPCKDDEFSCGDGKCIPSLWVCDEMSDCSDGRDEQTCSAKTCSSSEFQCTDHQCVAGNWRCDGDTDCRDGSDEIDCSPVEECSGDHFKCNNSQCLPENWHCDGDHDCDDHSDEFRCDSLVPNCEIEEWNCATSDQCIHLSWRCDGDNDCFDESDEVNCTRTCASNEFKCDNNQCINSILRCDGENECADASDEANCQKTCDNTTQFSCQTETGFQCLPAEKVCDGHIDCLNDEDERKCTTGVDPCLEHNGGCAQKCVKMFRNEFRCECFDGYRLVGNNFCEDVNECKPEDGKQTVCSQGCQNHKGGYKCSCIEGYTLDPHGFCRVNGIRPHLLVANRFDIRTLQVDTWWEQTVLEDLTSAVAVDFDYNDGYLFWTDITKEQIFRARKTANGSAVDEQVIVSDNVKTPDGIAVDWIYNHVYWTDAKFDKIEVMSYDGQKRRNLVTKGLDEPRAIVVDPLAGWMYWTDWGKKPMISRCGLNGKHQSVIVQEGIEWPNGLTIDYVDHRLFWIDAKLKLIRSVDTNGGSPYTVLHDAQSIIHPFAITVFEDDLYWTDWKAESIRTVNKFRGDGYHQVAIGLHSPMDIHFYHENVQKNGTNHCGNNNGQCSDFCLPSPQGNNVTDDSDKTNGFSCVCRNNYKLDSDQKTCVPDIVDISTPTPSPIPTSTNSTKNTTATRTTESPNKVPVSNHVTTARPKPVSVKPTTAKPKPTTAEPVVTTQVPEMTTQGAYTVIVPTSQTNKTDAGTPSIQDSGEKVGLIAGIVIAVVVVVFIIIAVVGFVFYRRYTNRNIKSMNFDNPVYRKTTEDHQFIIPYGNRDNQSRRDNSNNPALQPLTKHPEV</sequence>
<feature type="disulfide bond" evidence="13">
    <location>
        <begin position="289"/>
        <end position="304"/>
    </location>
</feature>
<dbReference type="AlphaFoldDB" id="A0A210PPZ7"/>
<proteinExistence type="predicted"/>
<evidence type="ECO:0000256" key="7">
    <source>
        <dbReference type="ARBA" id="ARBA00022737"/>
    </source>
</evidence>
<accession>A0A210PPZ7</accession>
<dbReference type="GO" id="GO:0016324">
    <property type="term" value="C:apical plasma membrane"/>
    <property type="evidence" value="ECO:0007669"/>
    <property type="project" value="TreeGrafter"/>
</dbReference>
<dbReference type="InterPro" id="IPR018097">
    <property type="entry name" value="EGF_Ca-bd_CS"/>
</dbReference>
<keyword evidence="3" id="KW-0245">EGF-like domain</keyword>
<keyword evidence="11 20" id="KW-0675">Receptor</keyword>
<feature type="domain" description="EGF-like" evidence="19">
    <location>
        <begin position="705"/>
        <end position="754"/>
    </location>
</feature>
<dbReference type="PROSITE" id="PS01187">
    <property type="entry name" value="EGF_CA"/>
    <property type="match status" value="1"/>
</dbReference>
<organism evidence="20 21">
    <name type="scientific">Mizuhopecten yessoensis</name>
    <name type="common">Japanese scallop</name>
    <name type="synonym">Patinopecten yessoensis</name>
    <dbReference type="NCBI Taxonomy" id="6573"/>
    <lineage>
        <taxon>Eukaryota</taxon>
        <taxon>Metazoa</taxon>
        <taxon>Spiralia</taxon>
        <taxon>Lophotrochozoa</taxon>
        <taxon>Mollusca</taxon>
        <taxon>Bivalvia</taxon>
        <taxon>Autobranchia</taxon>
        <taxon>Pteriomorphia</taxon>
        <taxon>Pectinida</taxon>
        <taxon>Pectinoidea</taxon>
        <taxon>Pectinidae</taxon>
        <taxon>Mizuhopecten</taxon>
    </lineage>
</organism>
<feature type="disulfide bond" evidence="13">
    <location>
        <begin position="37"/>
        <end position="55"/>
    </location>
</feature>
<feature type="domain" description="EGF-like" evidence="19">
    <location>
        <begin position="393"/>
        <end position="432"/>
    </location>
</feature>
<evidence type="ECO:0000256" key="16">
    <source>
        <dbReference type="SAM" id="Phobius"/>
    </source>
</evidence>
<dbReference type="SUPFAM" id="SSF57424">
    <property type="entry name" value="LDL receptor-like module"/>
    <property type="match status" value="8"/>
</dbReference>
<evidence type="ECO:0000256" key="13">
    <source>
        <dbReference type="PROSITE-ProRule" id="PRU00124"/>
    </source>
</evidence>
<feature type="disulfide bond" evidence="13">
    <location>
        <begin position="150"/>
        <end position="162"/>
    </location>
</feature>
<dbReference type="Pfam" id="PF00058">
    <property type="entry name" value="Ldl_recept_b"/>
    <property type="match status" value="4"/>
</dbReference>
<evidence type="ECO:0000256" key="12">
    <source>
        <dbReference type="ARBA" id="ARBA00023180"/>
    </source>
</evidence>
<protein>
    <submittedName>
        <fullName evidence="20">Very low-density lipoprotein receptor</fullName>
    </submittedName>
</protein>
<dbReference type="FunFam" id="4.10.400.10:FF:000034">
    <property type="entry name" value="Low-density lipoprotein receptor-related protein 2"/>
    <property type="match status" value="2"/>
</dbReference>
<evidence type="ECO:0000256" key="11">
    <source>
        <dbReference type="ARBA" id="ARBA00023170"/>
    </source>
</evidence>
<feature type="disulfide bond" evidence="13">
    <location>
        <begin position="190"/>
        <end position="202"/>
    </location>
</feature>
<comment type="caution">
    <text evidence="20">The sequence shown here is derived from an EMBL/GenBank/DDBJ whole genome shotgun (WGS) entry which is preliminary data.</text>
</comment>
<dbReference type="InterPro" id="IPR036055">
    <property type="entry name" value="LDL_receptor-like_sf"/>
</dbReference>
<keyword evidence="8 16" id="KW-1133">Transmembrane helix</keyword>
<dbReference type="EMBL" id="NEDP02005561">
    <property type="protein sequence ID" value="OWF38579.1"/>
    <property type="molecule type" value="Genomic_DNA"/>
</dbReference>
<dbReference type="SUPFAM" id="SSF63825">
    <property type="entry name" value="YWTD domain"/>
    <property type="match status" value="1"/>
</dbReference>
<feature type="chain" id="PRO_5012690729" evidence="17">
    <location>
        <begin position="24"/>
        <end position="944"/>
    </location>
</feature>
<feature type="disulfide bond" evidence="13">
    <location>
        <begin position="277"/>
        <end position="295"/>
    </location>
</feature>
<dbReference type="SMART" id="SM00179">
    <property type="entry name" value="EGF_CA"/>
    <property type="match status" value="2"/>
</dbReference>
<dbReference type="Gene3D" id="4.10.400.10">
    <property type="entry name" value="Low-density Lipoprotein Receptor"/>
    <property type="match status" value="8"/>
</dbReference>
<feature type="disulfide bond" evidence="13">
    <location>
        <begin position="118"/>
        <end position="136"/>
    </location>
</feature>
<feature type="disulfide bond" evidence="13">
    <location>
        <begin position="331"/>
        <end position="346"/>
    </location>
</feature>
<feature type="domain" description="EGF-like" evidence="19">
    <location>
        <begin position="69"/>
        <end position="108"/>
    </location>
</feature>
<dbReference type="InterPro" id="IPR051221">
    <property type="entry name" value="LDLR-related"/>
</dbReference>
<evidence type="ECO:0000256" key="6">
    <source>
        <dbReference type="ARBA" id="ARBA00022729"/>
    </source>
</evidence>
<dbReference type="CDD" id="cd00112">
    <property type="entry name" value="LDLa"/>
    <property type="match status" value="7"/>
</dbReference>
<feature type="disulfide bond" evidence="13">
    <location>
        <begin position="169"/>
        <end position="184"/>
    </location>
</feature>
<feature type="domain" description="EGF-like" evidence="19">
    <location>
        <begin position="294"/>
        <end position="332"/>
    </location>
</feature>
<evidence type="ECO:0000256" key="1">
    <source>
        <dbReference type="ARBA" id="ARBA00004251"/>
    </source>
</evidence>
<evidence type="ECO:0000256" key="14">
    <source>
        <dbReference type="PROSITE-ProRule" id="PRU00461"/>
    </source>
</evidence>
<evidence type="ECO:0000259" key="19">
    <source>
        <dbReference type="SMART" id="SM00181"/>
    </source>
</evidence>
<keyword evidence="7" id="KW-0677">Repeat</keyword>
<feature type="repeat" description="LDL-receptor class B" evidence="14">
    <location>
        <begin position="568"/>
        <end position="611"/>
    </location>
</feature>
<evidence type="ECO:0000313" key="20">
    <source>
        <dbReference type="EMBL" id="OWF38579.1"/>
    </source>
</evidence>
<reference evidence="20 21" key="1">
    <citation type="journal article" date="2017" name="Nat. Ecol. Evol.">
        <title>Scallop genome provides insights into evolution of bilaterian karyotype and development.</title>
        <authorList>
            <person name="Wang S."/>
            <person name="Zhang J."/>
            <person name="Jiao W."/>
            <person name="Li J."/>
            <person name="Xun X."/>
            <person name="Sun Y."/>
            <person name="Guo X."/>
            <person name="Huan P."/>
            <person name="Dong B."/>
            <person name="Zhang L."/>
            <person name="Hu X."/>
            <person name="Sun X."/>
            <person name="Wang J."/>
            <person name="Zhao C."/>
            <person name="Wang Y."/>
            <person name="Wang D."/>
            <person name="Huang X."/>
            <person name="Wang R."/>
            <person name="Lv J."/>
            <person name="Li Y."/>
            <person name="Zhang Z."/>
            <person name="Liu B."/>
            <person name="Lu W."/>
            <person name="Hui Y."/>
            <person name="Liang J."/>
            <person name="Zhou Z."/>
            <person name="Hou R."/>
            <person name="Li X."/>
            <person name="Liu Y."/>
            <person name="Li H."/>
            <person name="Ning X."/>
            <person name="Lin Y."/>
            <person name="Zhao L."/>
            <person name="Xing Q."/>
            <person name="Dou J."/>
            <person name="Li Y."/>
            <person name="Mao J."/>
            <person name="Guo H."/>
            <person name="Dou H."/>
            <person name="Li T."/>
            <person name="Mu C."/>
            <person name="Jiang W."/>
            <person name="Fu Q."/>
            <person name="Fu X."/>
            <person name="Miao Y."/>
            <person name="Liu J."/>
            <person name="Yu Q."/>
            <person name="Li R."/>
            <person name="Liao H."/>
            <person name="Li X."/>
            <person name="Kong Y."/>
            <person name="Jiang Z."/>
            <person name="Chourrout D."/>
            <person name="Li R."/>
            <person name="Bao Z."/>
        </authorList>
    </citation>
    <scope>NUCLEOTIDE SEQUENCE [LARGE SCALE GENOMIC DNA]</scope>
    <source>
        <strain evidence="20 21">PY_sf001</strain>
    </source>
</reference>
<dbReference type="SUPFAM" id="SSF57196">
    <property type="entry name" value="EGF/Laminin"/>
    <property type="match status" value="2"/>
</dbReference>
<feature type="disulfide bond" evidence="13">
    <location>
        <begin position="197"/>
        <end position="215"/>
    </location>
</feature>
<dbReference type="Pfam" id="PF00057">
    <property type="entry name" value="Ldl_recept_a"/>
    <property type="match status" value="7"/>
</dbReference>
<feature type="domain" description="EGF-like calcium-binding" evidence="18">
    <location>
        <begin position="390"/>
        <end position="432"/>
    </location>
</feature>
<dbReference type="InterPro" id="IPR001881">
    <property type="entry name" value="EGF-like_Ca-bd_dom"/>
</dbReference>
<dbReference type="PROSITE" id="PS01209">
    <property type="entry name" value="LDLRA_1"/>
    <property type="match status" value="3"/>
</dbReference>
<gene>
    <name evidence="20" type="ORF">KP79_PYT08957</name>
</gene>
<feature type="disulfide bond" evidence="13">
    <location>
        <begin position="157"/>
        <end position="175"/>
    </location>
</feature>
<evidence type="ECO:0000256" key="9">
    <source>
        <dbReference type="ARBA" id="ARBA00023136"/>
    </source>
</evidence>
<dbReference type="InterPro" id="IPR011042">
    <property type="entry name" value="6-blade_b-propeller_TolB-like"/>
</dbReference>
<dbReference type="InterPro" id="IPR000033">
    <property type="entry name" value="LDLR_classB_rpt"/>
</dbReference>
<evidence type="ECO:0000313" key="21">
    <source>
        <dbReference type="Proteomes" id="UP000242188"/>
    </source>
</evidence>
<feature type="compositionally biased region" description="Low complexity" evidence="15">
    <location>
        <begin position="769"/>
        <end position="784"/>
    </location>
</feature>
<dbReference type="GO" id="GO:0006898">
    <property type="term" value="P:receptor-mediated endocytosis"/>
    <property type="evidence" value="ECO:0007669"/>
    <property type="project" value="TreeGrafter"/>
</dbReference>
<dbReference type="GO" id="GO:0005509">
    <property type="term" value="F:calcium ion binding"/>
    <property type="evidence" value="ECO:0007669"/>
    <property type="project" value="InterPro"/>
</dbReference>
<feature type="domain" description="EGF-like" evidence="19">
    <location>
        <begin position="352"/>
        <end position="389"/>
    </location>
</feature>
<dbReference type="Gene3D" id="2.120.10.30">
    <property type="entry name" value="TolB, C-terminal domain"/>
    <property type="match status" value="1"/>
</dbReference>
<dbReference type="PANTHER" id="PTHR22722">
    <property type="entry name" value="LOW-DENSITY LIPOPROTEIN RECEPTOR-RELATED PROTEIN 2-RELATED"/>
    <property type="match status" value="1"/>
</dbReference>
<feature type="disulfide bond" evidence="13">
    <location>
        <begin position="111"/>
        <end position="123"/>
    </location>
</feature>
<evidence type="ECO:0000256" key="2">
    <source>
        <dbReference type="ARBA" id="ARBA00022475"/>
    </source>
</evidence>
<feature type="domain" description="EGF-like calcium-binding" evidence="18">
    <location>
        <begin position="349"/>
        <end position="389"/>
    </location>
</feature>
<dbReference type="PROSITE" id="PS50068">
    <property type="entry name" value="LDLRA_2"/>
    <property type="match status" value="8"/>
</dbReference>
<evidence type="ECO:0000256" key="8">
    <source>
        <dbReference type="ARBA" id="ARBA00022989"/>
    </source>
</evidence>
<feature type="disulfide bond" evidence="13">
    <location>
        <begin position="30"/>
        <end position="42"/>
    </location>
</feature>
<dbReference type="InterPro" id="IPR002172">
    <property type="entry name" value="LDrepeatLR_classA_rpt"/>
</dbReference>
<feature type="domain" description="EGF-like" evidence="19">
    <location>
        <begin position="29"/>
        <end position="66"/>
    </location>
</feature>
<evidence type="ECO:0000256" key="4">
    <source>
        <dbReference type="ARBA" id="ARBA00022583"/>
    </source>
</evidence>
<dbReference type="InterPro" id="IPR000742">
    <property type="entry name" value="EGF"/>
</dbReference>
<keyword evidence="10 13" id="KW-1015">Disulfide bond</keyword>
<feature type="signal peptide" evidence="17">
    <location>
        <begin position="1"/>
        <end position="23"/>
    </location>
</feature>
<keyword evidence="6 17" id="KW-0732">Signal</keyword>
<feature type="disulfide bond" evidence="13">
    <location>
        <begin position="130"/>
        <end position="145"/>
    </location>
</feature>
<keyword evidence="4" id="KW-0254">Endocytosis</keyword>
<keyword evidence="9 16" id="KW-0472">Membrane</keyword>
<feature type="disulfide bond" evidence="13">
    <location>
        <begin position="270"/>
        <end position="282"/>
    </location>
</feature>
<feature type="region of interest" description="Disordered" evidence="15">
    <location>
        <begin position="762"/>
        <end position="821"/>
    </location>
</feature>
<comment type="caution">
    <text evidence="13">Lacks conserved residue(s) required for the propagation of feature annotation.</text>
</comment>
<dbReference type="Proteomes" id="UP000242188">
    <property type="component" value="Unassembled WGS sequence"/>
</dbReference>
<feature type="repeat" description="LDL-receptor class B" evidence="14">
    <location>
        <begin position="478"/>
        <end position="524"/>
    </location>
</feature>
<keyword evidence="12" id="KW-0325">Glycoprotein</keyword>
<keyword evidence="2" id="KW-1003">Cell membrane</keyword>
<evidence type="ECO:0000256" key="10">
    <source>
        <dbReference type="ARBA" id="ARBA00023157"/>
    </source>
</evidence>
<evidence type="ECO:0000256" key="17">
    <source>
        <dbReference type="SAM" id="SignalP"/>
    </source>
</evidence>
<dbReference type="Gene3D" id="2.10.25.10">
    <property type="entry name" value="Laminin"/>
    <property type="match status" value="2"/>
</dbReference>
<keyword evidence="5 16" id="KW-0812">Transmembrane</keyword>
<dbReference type="FunFam" id="2.10.25.10:FF:000009">
    <property type="entry name" value="Low-density lipoprotein receptor isoform 1"/>
    <property type="match status" value="1"/>
</dbReference>
<evidence type="ECO:0000256" key="3">
    <source>
        <dbReference type="ARBA" id="ARBA00022536"/>
    </source>
</evidence>
<dbReference type="GO" id="GO:0042562">
    <property type="term" value="F:hormone binding"/>
    <property type="evidence" value="ECO:0007669"/>
    <property type="project" value="TreeGrafter"/>
</dbReference>
<evidence type="ECO:0000256" key="15">
    <source>
        <dbReference type="SAM" id="MobiDB-lite"/>
    </source>
</evidence>
<keyword evidence="20" id="KW-0449">Lipoprotein</keyword>
<dbReference type="STRING" id="6573.A0A210PPZ7"/>
<dbReference type="OrthoDB" id="5958943at2759"/>
<evidence type="ECO:0000259" key="18">
    <source>
        <dbReference type="SMART" id="SM00179"/>
    </source>
</evidence>
<name>A0A210PPZ7_MIZYE</name>
<dbReference type="GO" id="GO:0043235">
    <property type="term" value="C:receptor complex"/>
    <property type="evidence" value="ECO:0007669"/>
    <property type="project" value="TreeGrafter"/>
</dbReference>
<feature type="transmembrane region" description="Helical" evidence="16">
    <location>
        <begin position="861"/>
        <end position="887"/>
    </location>
</feature>
<feature type="disulfide bond" evidence="13">
    <location>
        <begin position="251"/>
        <end position="266"/>
    </location>
</feature>
<feature type="disulfide bond" evidence="13">
    <location>
        <begin position="209"/>
        <end position="224"/>
    </location>
</feature>
<dbReference type="PRINTS" id="PR00261">
    <property type="entry name" value="LDLRECEPTOR"/>
</dbReference>
<comment type="subcellular location">
    <subcellularLocation>
        <location evidence="1">Cell membrane</location>
        <topology evidence="1">Single-pass type I membrane protein</topology>
    </subcellularLocation>
</comment>
<feature type="compositionally biased region" description="Low complexity" evidence="15">
    <location>
        <begin position="801"/>
        <end position="821"/>
    </location>
</feature>
<evidence type="ECO:0000256" key="5">
    <source>
        <dbReference type="ARBA" id="ARBA00022692"/>
    </source>
</evidence>
<dbReference type="FunFam" id="2.120.10.30:FF:000241">
    <property type="entry name" value="Low-density lipoprotein receptor-related protein 6"/>
    <property type="match status" value="1"/>
</dbReference>
<dbReference type="SMART" id="SM00135">
    <property type="entry name" value="LY"/>
    <property type="match status" value="5"/>
</dbReference>
<feature type="repeat" description="LDL-receptor class B" evidence="14">
    <location>
        <begin position="525"/>
        <end position="567"/>
    </location>
</feature>
<dbReference type="PANTHER" id="PTHR22722:SF15">
    <property type="entry name" value="LOW-DENSITY LIPOPROTEIN RECEPTOR-RELATED"/>
    <property type="match status" value="1"/>
</dbReference>